<sequence>MSPTDLIDPAAGRRRQLTAELQLRQGPGFRHWSRSVASVPRELFVGPFFAEVDECVWVPVSQDEVGLLSWLNQVYADRTLPIRIGRVFADGSGQVSGHATAVASAPGLVVRLLEGLEVVDGMRVLEIGTGSGYSAALLAHRLGGDQVTSVDSSSEVTTRAGQAMRQAGLDPQLVVADGLDGYPAGALYDRVISHCSVRFIPTAWVEQTIPGGLIVAGLRGSLTRDAPIATLQVKDPATAQGVFSGGSEQLLAARTTGSSLASDGAELTVPPAPGAQRTTAIGPQILDSGTSGVTAQFVAQLSLPTVRRVTAGVDRDEVCLVDPLRPR</sequence>
<reference evidence="12 13" key="2">
    <citation type="journal article" date="2020" name="Microbiol. Resour. Announc.">
        <title>Antarctic desert soil bacteria exhibit high novel natural product potential, evaluated through long-read genome sequencing and comparative genomics.</title>
        <authorList>
            <person name="Benaud N."/>
            <person name="Edwards R.J."/>
            <person name="Amos T.G."/>
            <person name="D'Agostino P.M."/>
            <person name="Gutierrez-Chavez C."/>
            <person name="Montgomery K."/>
            <person name="Nicetic I."/>
            <person name="Ferrari B.C."/>
        </authorList>
    </citation>
    <scope>NUCLEOTIDE SEQUENCE [LARGE SCALE GENOMIC DNA]</scope>
    <source>
        <strain evidence="12 13">SPB151</strain>
    </source>
</reference>
<dbReference type="AlphaFoldDB" id="A0A7G6WWC6"/>
<dbReference type="KEGG" id="kqi:F1D05_10800"/>
<keyword evidence="6 12" id="KW-0489">Methyltransferase</keyword>
<evidence type="ECO:0000256" key="8">
    <source>
        <dbReference type="ARBA" id="ARBA00022691"/>
    </source>
</evidence>
<dbReference type="Pfam" id="PF01135">
    <property type="entry name" value="PCMT"/>
    <property type="match status" value="1"/>
</dbReference>
<dbReference type="EC" id="2.1.1.77" evidence="3"/>
<comment type="subcellular location">
    <subcellularLocation>
        <location evidence="1">Cytoplasm</location>
    </subcellularLocation>
</comment>
<dbReference type="PANTHER" id="PTHR11579:SF0">
    <property type="entry name" value="PROTEIN-L-ISOASPARTATE(D-ASPARTATE) O-METHYLTRANSFERASE"/>
    <property type="match status" value="1"/>
</dbReference>
<reference evidence="13" key="1">
    <citation type="submission" date="2019-09" db="EMBL/GenBank/DDBJ databases">
        <title>Antimicrobial potential of Antarctic Bacteria.</title>
        <authorList>
            <person name="Benaud N."/>
            <person name="Edwards R.J."/>
            <person name="Ferrari B.C."/>
        </authorList>
    </citation>
    <scope>NUCLEOTIDE SEQUENCE [LARGE SCALE GENOMIC DNA]</scope>
    <source>
        <strain evidence="13">SPB151</strain>
    </source>
</reference>
<dbReference type="PANTHER" id="PTHR11579">
    <property type="entry name" value="PROTEIN-L-ISOASPARTATE O-METHYLTRANSFERASE"/>
    <property type="match status" value="1"/>
</dbReference>
<evidence type="ECO:0000256" key="7">
    <source>
        <dbReference type="ARBA" id="ARBA00022679"/>
    </source>
</evidence>
<dbReference type="InterPro" id="IPR000682">
    <property type="entry name" value="PCMT"/>
</dbReference>
<dbReference type="CDD" id="cd02440">
    <property type="entry name" value="AdoMet_MTases"/>
    <property type="match status" value="1"/>
</dbReference>
<evidence type="ECO:0000313" key="12">
    <source>
        <dbReference type="EMBL" id="QNE18291.1"/>
    </source>
</evidence>
<name>A0A7G6WWC6_9ACTN</name>
<dbReference type="GO" id="GO:0004719">
    <property type="term" value="F:protein-L-isoaspartate (D-aspartate) O-methyltransferase activity"/>
    <property type="evidence" value="ECO:0007669"/>
    <property type="project" value="UniProtKB-EC"/>
</dbReference>
<keyword evidence="5" id="KW-0963">Cytoplasm</keyword>
<proteinExistence type="inferred from homology"/>
<dbReference type="Proteomes" id="UP000515563">
    <property type="component" value="Chromosome"/>
</dbReference>
<evidence type="ECO:0000256" key="5">
    <source>
        <dbReference type="ARBA" id="ARBA00022490"/>
    </source>
</evidence>
<keyword evidence="13" id="KW-1185">Reference proteome</keyword>
<evidence type="ECO:0000256" key="1">
    <source>
        <dbReference type="ARBA" id="ARBA00004496"/>
    </source>
</evidence>
<gene>
    <name evidence="12" type="ORF">F1D05_10800</name>
</gene>
<evidence type="ECO:0000256" key="10">
    <source>
        <dbReference type="ARBA" id="ARBA00031323"/>
    </source>
</evidence>
<dbReference type="InterPro" id="IPR029063">
    <property type="entry name" value="SAM-dependent_MTases_sf"/>
</dbReference>
<comment type="similarity">
    <text evidence="2">Belongs to the methyltransferase superfamily. L-isoaspartyl/D-aspartyl protein methyltransferase family.</text>
</comment>
<protein>
    <recommendedName>
        <fullName evidence="4">Protein-L-isoaspartate O-methyltransferase</fullName>
        <ecNumber evidence="3">2.1.1.77</ecNumber>
    </recommendedName>
    <alternativeName>
        <fullName evidence="11">L-isoaspartyl protein carboxyl methyltransferase</fullName>
    </alternativeName>
    <alternativeName>
        <fullName evidence="9">Protein L-isoaspartyl methyltransferase</fullName>
    </alternativeName>
    <alternativeName>
        <fullName evidence="10">Protein-beta-aspartate methyltransferase</fullName>
    </alternativeName>
</protein>
<dbReference type="GO" id="GO:0032259">
    <property type="term" value="P:methylation"/>
    <property type="evidence" value="ECO:0007669"/>
    <property type="project" value="UniProtKB-KW"/>
</dbReference>
<evidence type="ECO:0000256" key="6">
    <source>
        <dbReference type="ARBA" id="ARBA00022603"/>
    </source>
</evidence>
<evidence type="ECO:0000256" key="4">
    <source>
        <dbReference type="ARBA" id="ARBA00013346"/>
    </source>
</evidence>
<keyword evidence="8" id="KW-0949">S-adenosyl-L-methionine</keyword>
<dbReference type="Gene3D" id="3.40.50.150">
    <property type="entry name" value="Vaccinia Virus protein VP39"/>
    <property type="match status" value="1"/>
</dbReference>
<evidence type="ECO:0000256" key="2">
    <source>
        <dbReference type="ARBA" id="ARBA00005369"/>
    </source>
</evidence>
<dbReference type="SUPFAM" id="SSF53335">
    <property type="entry name" value="S-adenosyl-L-methionine-dependent methyltransferases"/>
    <property type="match status" value="1"/>
</dbReference>
<dbReference type="GO" id="GO:0005737">
    <property type="term" value="C:cytoplasm"/>
    <property type="evidence" value="ECO:0007669"/>
    <property type="project" value="UniProtKB-SubCell"/>
</dbReference>
<evidence type="ECO:0000256" key="11">
    <source>
        <dbReference type="ARBA" id="ARBA00031350"/>
    </source>
</evidence>
<evidence type="ECO:0000256" key="9">
    <source>
        <dbReference type="ARBA" id="ARBA00030757"/>
    </source>
</evidence>
<keyword evidence="7 12" id="KW-0808">Transferase</keyword>
<accession>A0A7G6WWC6</accession>
<evidence type="ECO:0000313" key="13">
    <source>
        <dbReference type="Proteomes" id="UP000515563"/>
    </source>
</evidence>
<organism evidence="12 13">
    <name type="scientific">Kribbella qitaiheensis</name>
    <dbReference type="NCBI Taxonomy" id="1544730"/>
    <lineage>
        <taxon>Bacteria</taxon>
        <taxon>Bacillati</taxon>
        <taxon>Actinomycetota</taxon>
        <taxon>Actinomycetes</taxon>
        <taxon>Propionibacteriales</taxon>
        <taxon>Kribbellaceae</taxon>
        <taxon>Kribbella</taxon>
    </lineage>
</organism>
<evidence type="ECO:0000256" key="3">
    <source>
        <dbReference type="ARBA" id="ARBA00011890"/>
    </source>
</evidence>
<dbReference type="EMBL" id="CP043661">
    <property type="protein sequence ID" value="QNE18291.1"/>
    <property type="molecule type" value="Genomic_DNA"/>
</dbReference>